<dbReference type="AlphaFoldDB" id="A0A9D1TXW5"/>
<protein>
    <submittedName>
        <fullName evidence="1">Uncharacterized protein</fullName>
    </submittedName>
</protein>
<organism evidence="1 2">
    <name type="scientific">Candidatus Faecalibacterium intestinigallinarum</name>
    <dbReference type="NCBI Taxonomy" id="2838581"/>
    <lineage>
        <taxon>Bacteria</taxon>
        <taxon>Bacillati</taxon>
        <taxon>Bacillota</taxon>
        <taxon>Clostridia</taxon>
        <taxon>Eubacteriales</taxon>
        <taxon>Oscillospiraceae</taxon>
        <taxon>Faecalibacterium</taxon>
    </lineage>
</organism>
<evidence type="ECO:0000313" key="2">
    <source>
        <dbReference type="Proteomes" id="UP000823933"/>
    </source>
</evidence>
<dbReference type="Proteomes" id="UP000823933">
    <property type="component" value="Unassembled WGS sequence"/>
</dbReference>
<name>A0A9D1TXW5_9FIRM</name>
<dbReference type="EMBL" id="DXHQ01000108">
    <property type="protein sequence ID" value="HIW09619.1"/>
    <property type="molecule type" value="Genomic_DNA"/>
</dbReference>
<sequence length="237" mass="23727">MLCKNPCLWFAAGLLALATLLGLLFGSGGGAGSSSTPDGNYSTILENDLPAGAKKPFITYQDNSGDQSALKTALGALVPNAAGAIQNGQAVQVYSTTDGYTGAASSLTNALSLANPTLQGGNAQGGAMYGLVNNPNTDAGQTVKYAVLFAAPSSLDLGDAMRQVADRVDLILEDLPESNAPATPAYDYRYTVSTSVAGASAPATSGTPVQANFILVTFTRTPTAAGSSSGSSSASST</sequence>
<reference evidence="1" key="2">
    <citation type="submission" date="2021-04" db="EMBL/GenBank/DDBJ databases">
        <authorList>
            <person name="Gilroy R."/>
        </authorList>
    </citation>
    <scope>NUCLEOTIDE SEQUENCE</scope>
    <source>
        <strain evidence="1">ChiHcolR34-3080</strain>
    </source>
</reference>
<proteinExistence type="predicted"/>
<reference evidence="1" key="1">
    <citation type="journal article" date="2021" name="PeerJ">
        <title>Extensive microbial diversity within the chicken gut microbiome revealed by metagenomics and culture.</title>
        <authorList>
            <person name="Gilroy R."/>
            <person name="Ravi A."/>
            <person name="Getino M."/>
            <person name="Pursley I."/>
            <person name="Horton D.L."/>
            <person name="Alikhan N.F."/>
            <person name="Baker D."/>
            <person name="Gharbi K."/>
            <person name="Hall N."/>
            <person name="Watson M."/>
            <person name="Adriaenssens E.M."/>
            <person name="Foster-Nyarko E."/>
            <person name="Jarju S."/>
            <person name="Secka A."/>
            <person name="Antonio M."/>
            <person name="Oren A."/>
            <person name="Chaudhuri R.R."/>
            <person name="La Ragione R."/>
            <person name="Hildebrand F."/>
            <person name="Pallen M.J."/>
        </authorList>
    </citation>
    <scope>NUCLEOTIDE SEQUENCE</scope>
    <source>
        <strain evidence="1">ChiHcolR34-3080</strain>
    </source>
</reference>
<gene>
    <name evidence="1" type="ORF">H9890_09510</name>
</gene>
<comment type="caution">
    <text evidence="1">The sequence shown here is derived from an EMBL/GenBank/DDBJ whole genome shotgun (WGS) entry which is preliminary data.</text>
</comment>
<evidence type="ECO:0000313" key="1">
    <source>
        <dbReference type="EMBL" id="HIW09619.1"/>
    </source>
</evidence>
<accession>A0A9D1TXW5</accession>